<evidence type="ECO:0000313" key="6">
    <source>
        <dbReference type="Proteomes" id="UP000590511"/>
    </source>
</evidence>
<dbReference type="EMBL" id="JACHNC010000001">
    <property type="protein sequence ID" value="MBB4754828.1"/>
    <property type="molecule type" value="Genomic_DNA"/>
</dbReference>
<organism evidence="5 6">
    <name type="scientific">Actinoplanes lobatus</name>
    <dbReference type="NCBI Taxonomy" id="113568"/>
    <lineage>
        <taxon>Bacteria</taxon>
        <taxon>Bacillati</taxon>
        <taxon>Actinomycetota</taxon>
        <taxon>Actinomycetes</taxon>
        <taxon>Micromonosporales</taxon>
        <taxon>Micromonosporaceae</taxon>
        <taxon>Actinoplanes</taxon>
    </lineage>
</organism>
<dbReference type="GO" id="GO:0005975">
    <property type="term" value="P:carbohydrate metabolic process"/>
    <property type="evidence" value="ECO:0007669"/>
    <property type="project" value="InterPro"/>
</dbReference>
<keyword evidence="7" id="KW-1185">Reference proteome</keyword>
<evidence type="ECO:0000259" key="3">
    <source>
        <dbReference type="Pfam" id="PF01301"/>
    </source>
</evidence>
<evidence type="ECO:0000313" key="5">
    <source>
        <dbReference type="EMBL" id="MBB4754828.1"/>
    </source>
</evidence>
<name>A0A7W7HQG3_9ACTN</name>
<protein>
    <submittedName>
        <fullName evidence="4">Beta-galactosidase</fullName>
    </submittedName>
</protein>
<dbReference type="GO" id="GO:0004553">
    <property type="term" value="F:hydrolase activity, hydrolyzing O-glycosyl compounds"/>
    <property type="evidence" value="ECO:0007669"/>
    <property type="project" value="InterPro"/>
</dbReference>
<comment type="caution">
    <text evidence="5">The sequence shown here is derived from an EMBL/GenBank/DDBJ whole genome shotgun (WGS) entry which is preliminary data.</text>
</comment>
<evidence type="ECO:0000313" key="4">
    <source>
        <dbReference type="EMBL" id="GIE43042.1"/>
    </source>
</evidence>
<dbReference type="InterPro" id="IPR001944">
    <property type="entry name" value="Glycoside_Hdrlase_35"/>
</dbReference>
<reference evidence="5 6" key="1">
    <citation type="submission" date="2020-08" db="EMBL/GenBank/DDBJ databases">
        <title>Sequencing the genomes of 1000 actinobacteria strains.</title>
        <authorList>
            <person name="Klenk H.-P."/>
        </authorList>
    </citation>
    <scope>NUCLEOTIDE SEQUENCE [LARGE SCALE GENOMIC DNA]</scope>
    <source>
        <strain evidence="5 6">DSM 43150</strain>
    </source>
</reference>
<accession>A0A7W7HQG3</accession>
<comment type="similarity">
    <text evidence="1 2">Belongs to the glycosyl hydrolase 35 family.</text>
</comment>
<dbReference type="Pfam" id="PF01301">
    <property type="entry name" value="Glyco_hydro_35"/>
    <property type="match status" value="1"/>
</dbReference>
<evidence type="ECO:0000313" key="7">
    <source>
        <dbReference type="Proteomes" id="UP000631312"/>
    </source>
</evidence>
<dbReference type="InterPro" id="IPR031330">
    <property type="entry name" value="Gly_Hdrlase_35_cat"/>
</dbReference>
<dbReference type="AlphaFoldDB" id="A0A7W7HQG3"/>
<dbReference type="PRINTS" id="PR00742">
    <property type="entry name" value="GLHYDRLASE35"/>
</dbReference>
<feature type="domain" description="Glycoside hydrolase 35 catalytic" evidence="3">
    <location>
        <begin position="43"/>
        <end position="184"/>
    </location>
</feature>
<dbReference type="InterPro" id="IPR017853">
    <property type="entry name" value="GH"/>
</dbReference>
<dbReference type="Gene3D" id="3.20.20.80">
    <property type="entry name" value="Glycosidases"/>
    <property type="match status" value="1"/>
</dbReference>
<evidence type="ECO:0000256" key="2">
    <source>
        <dbReference type="RuleBase" id="RU003679"/>
    </source>
</evidence>
<proteinExistence type="inferred from homology"/>
<dbReference type="PANTHER" id="PTHR23421">
    <property type="entry name" value="BETA-GALACTOSIDASE RELATED"/>
    <property type="match status" value="1"/>
</dbReference>
<dbReference type="Proteomes" id="UP000631312">
    <property type="component" value="Unassembled WGS sequence"/>
</dbReference>
<sequence length="752" mass="81431">MSWLEPLTVRHQPWATPLRRPRMSNSEDVRDGISLTNRYLSRHGVPVIPVSGELHYSRVPRARWAERLRQMKAGGVTVVASYVFWLHHAPTPGETRFDGDLDVGAFVDLAVEIGLDVVLRIGPWCHGETRNGGFPDWVQQAPVRHRTDDPAYLDLVAPWFASIAAAVGSRFDKIIGIQLENELYDQPGHLVTLKRLARAAGMSAPLWTATAWGGADLPASEVLPLYGGYGDGFWVDAGAPWDPTFRDHYFFSHVWDDAGIGADVRRAQAIAAASGGPRTPSDEFPPATCELGGGMATAYHRRPRPEALDVAAIAHCKIGNGSAWQGYYMYAGGTNPGPDMHESHASGYPNDIARLGYDFHAPIGEAGTLAPSHAELRRQHAFLSAFGHVLAEMPSSLPDVRPADVEDSDTLRWALRGDGQSGFLFLSRHQPHFPLPAYRGARFQVTLADDHVIDFPARPIDIPPGTLARWPLNLTLGGTTITWATASALTLLPGDVPTLVLIAAPGIEPQIAVAGTVHDITPGFEPVRLDGADVLVLPAEVAGSVWAPEDGGRRLLLSDDELQWDASGTVTVKAAKTADVRVYDPALRAFRPVEVTQDSAPVTEDVTVERLRPAAPTVPVSYGKHEGRPSAPSADVFDELAAVYRLRLPDYAADPTRDPLLRVIWAGDVGELRVDGRTVTDRYWDGSGWTVNLTDIGYRAGAQLTLHLLPLAAGSPVSVPQEARTRLAATDTQLLAIDTVEVTARTISTVTL</sequence>
<reference evidence="4 7" key="2">
    <citation type="submission" date="2021-01" db="EMBL/GenBank/DDBJ databases">
        <title>Whole genome shotgun sequence of Actinoplanes lobatus NBRC 12513.</title>
        <authorList>
            <person name="Komaki H."/>
            <person name="Tamura T."/>
        </authorList>
    </citation>
    <scope>NUCLEOTIDE SEQUENCE [LARGE SCALE GENOMIC DNA]</scope>
    <source>
        <strain evidence="4 7">NBRC 12513</strain>
    </source>
</reference>
<dbReference type="EMBL" id="BOMP01000100">
    <property type="protein sequence ID" value="GIE43042.1"/>
    <property type="molecule type" value="Genomic_DNA"/>
</dbReference>
<dbReference type="SUPFAM" id="SSF51445">
    <property type="entry name" value="(Trans)glycosidases"/>
    <property type="match status" value="1"/>
</dbReference>
<dbReference type="Proteomes" id="UP000590511">
    <property type="component" value="Unassembled WGS sequence"/>
</dbReference>
<evidence type="ECO:0000256" key="1">
    <source>
        <dbReference type="ARBA" id="ARBA00009809"/>
    </source>
</evidence>
<gene>
    <name evidence="4" type="ORF">Alo02nite_59400</name>
    <name evidence="5" type="ORF">BJ964_008989</name>
</gene>
<dbReference type="RefSeq" id="WP_229807133.1">
    <property type="nucleotide sequence ID" value="NZ_BOMP01000100.1"/>
</dbReference>